<comment type="caution">
    <text evidence="1">The sequence shown here is derived from an EMBL/GenBank/DDBJ whole genome shotgun (WGS) entry which is preliminary data.</text>
</comment>
<dbReference type="InterPro" id="IPR011051">
    <property type="entry name" value="RmlC_Cupin_sf"/>
</dbReference>
<organism evidence="1 2">
    <name type="scientific">Actinoallomurus acaciae</name>
    <dbReference type="NCBI Taxonomy" id="502577"/>
    <lineage>
        <taxon>Bacteria</taxon>
        <taxon>Bacillati</taxon>
        <taxon>Actinomycetota</taxon>
        <taxon>Actinomycetes</taxon>
        <taxon>Streptosporangiales</taxon>
        <taxon>Thermomonosporaceae</taxon>
        <taxon>Actinoallomurus</taxon>
    </lineage>
</organism>
<gene>
    <name evidence="1" type="ORF">ACFFNX_06845</name>
</gene>
<reference evidence="1 2" key="1">
    <citation type="submission" date="2024-09" db="EMBL/GenBank/DDBJ databases">
        <authorList>
            <person name="Sun Q."/>
            <person name="Mori K."/>
        </authorList>
    </citation>
    <scope>NUCLEOTIDE SEQUENCE [LARGE SCALE GENOMIC DNA]</scope>
    <source>
        <strain evidence="1 2">TBRC 0563</strain>
    </source>
</reference>
<dbReference type="Proteomes" id="UP001589627">
    <property type="component" value="Unassembled WGS sequence"/>
</dbReference>
<dbReference type="Gene3D" id="2.60.120.10">
    <property type="entry name" value="Jelly Rolls"/>
    <property type="match status" value="1"/>
</dbReference>
<dbReference type="SUPFAM" id="SSF51182">
    <property type="entry name" value="RmlC-like cupins"/>
    <property type="match status" value="1"/>
</dbReference>
<dbReference type="RefSeq" id="WP_378196927.1">
    <property type="nucleotide sequence ID" value="NZ_JBHLZP010000031.1"/>
</dbReference>
<sequence length="305" mass="33764">MPFDPSDARSKLAGDTAVKAPPTAFAGAEYLRFYETPPTVVADGGRTWYGRGQNFVLEYTELDGELEFARTDQPDEYVVLLPDRAVTADVEAGDDRRSVHGDTLVFVPPGDSTVRLSGTGRVIRLLTSKAEDLASLAANAASYEEHHPNVADLEPWPDPVGGFRIRAYDLDVPPMDSPPFRLFRCTTFMVNYTGVQQGPRDTKKMSPHTHDDFEQCSLVIAGEYVHHIRWPWTTDLDAWRPDDHERCAAPHVCVIPPPAIHTSQAVDQGANHLIDIFAPPRVDFSRMEGWVLNAEDYPPAPAVTG</sequence>
<evidence type="ECO:0000313" key="1">
    <source>
        <dbReference type="EMBL" id="MFB9831903.1"/>
    </source>
</evidence>
<dbReference type="EMBL" id="JBHLZP010000031">
    <property type="protein sequence ID" value="MFB9831903.1"/>
    <property type="molecule type" value="Genomic_DNA"/>
</dbReference>
<evidence type="ECO:0008006" key="3">
    <source>
        <dbReference type="Google" id="ProtNLM"/>
    </source>
</evidence>
<protein>
    <recommendedName>
        <fullName evidence="3">5-deoxy-glucuronate isomerase</fullName>
    </recommendedName>
</protein>
<accession>A0ABV5YB39</accession>
<dbReference type="InterPro" id="IPR014710">
    <property type="entry name" value="RmlC-like_jellyroll"/>
</dbReference>
<keyword evidence="2" id="KW-1185">Reference proteome</keyword>
<proteinExistence type="predicted"/>
<name>A0ABV5YB39_9ACTN</name>
<evidence type="ECO:0000313" key="2">
    <source>
        <dbReference type="Proteomes" id="UP001589627"/>
    </source>
</evidence>